<dbReference type="PANTHER" id="PTHR10509">
    <property type="entry name" value="O-METHYLTRANSFERASE-RELATED"/>
    <property type="match status" value="1"/>
</dbReference>
<dbReference type="STRING" id="97972.A0A2V1CZG9"/>
<comment type="similarity">
    <text evidence="4">Belongs to the class I-like SAM-binding methyltransferase superfamily. Cation-dependent O-methyltransferase family.</text>
</comment>
<evidence type="ECO:0000256" key="2">
    <source>
        <dbReference type="ARBA" id="ARBA00022679"/>
    </source>
</evidence>
<evidence type="ECO:0000256" key="1">
    <source>
        <dbReference type="ARBA" id="ARBA00022603"/>
    </source>
</evidence>
<dbReference type="PROSITE" id="PS51682">
    <property type="entry name" value="SAM_OMT_I"/>
    <property type="match status" value="1"/>
</dbReference>
<dbReference type="AlphaFoldDB" id="A0A2V1CZG9"/>
<dbReference type="CDD" id="cd02440">
    <property type="entry name" value="AdoMet_MTases"/>
    <property type="match status" value="1"/>
</dbReference>
<sequence>MREIHTELYPNEHVSKAVGEYAFNHSTALSPKISDVHGWALETQEKSFYMISPLQAQFHIWLAKAVGAKRILEIGTYIGFSTLAWSQAVGPFGHVTTLEFNPEYASIAKETLQRERITNTEILVGDAGESILGLSSTLQEPFDLIFIDADKPSYPKYLSLIESLSNSTTSNTRLLKEGGIVLADNVLHRGLVVDSSPSNPWSSAPLQKGERKWTMEDFQALDDFNKALASHDRFETFLLPMFDGVGMGRLRD</sequence>
<dbReference type="OrthoDB" id="10251242at2759"/>
<keyword evidence="2 5" id="KW-0808">Transferase</keyword>
<reference evidence="5 6" key="1">
    <citation type="journal article" date="2018" name="Sci. Rep.">
        <title>Comparative genomics provides insights into the lifestyle and reveals functional heterogeneity of dark septate endophytic fungi.</title>
        <authorList>
            <person name="Knapp D.G."/>
            <person name="Nemeth J.B."/>
            <person name="Barry K."/>
            <person name="Hainaut M."/>
            <person name="Henrissat B."/>
            <person name="Johnson J."/>
            <person name="Kuo A."/>
            <person name="Lim J.H.P."/>
            <person name="Lipzen A."/>
            <person name="Nolan M."/>
            <person name="Ohm R.A."/>
            <person name="Tamas L."/>
            <person name="Grigoriev I.V."/>
            <person name="Spatafora J.W."/>
            <person name="Nagy L.G."/>
            <person name="Kovacs G.M."/>
        </authorList>
    </citation>
    <scope>NUCLEOTIDE SEQUENCE [LARGE SCALE GENOMIC DNA]</scope>
    <source>
        <strain evidence="5 6">DSE2036</strain>
    </source>
</reference>
<organism evidence="5 6">
    <name type="scientific">Periconia macrospinosa</name>
    <dbReference type="NCBI Taxonomy" id="97972"/>
    <lineage>
        <taxon>Eukaryota</taxon>
        <taxon>Fungi</taxon>
        <taxon>Dikarya</taxon>
        <taxon>Ascomycota</taxon>
        <taxon>Pezizomycotina</taxon>
        <taxon>Dothideomycetes</taxon>
        <taxon>Pleosporomycetidae</taxon>
        <taxon>Pleosporales</taxon>
        <taxon>Massarineae</taxon>
        <taxon>Periconiaceae</taxon>
        <taxon>Periconia</taxon>
    </lineage>
</organism>
<name>A0A2V1CZG9_9PLEO</name>
<keyword evidence="6" id="KW-1185">Reference proteome</keyword>
<keyword evidence="3" id="KW-0949">S-adenosyl-L-methionine</keyword>
<evidence type="ECO:0000256" key="3">
    <source>
        <dbReference type="ARBA" id="ARBA00022691"/>
    </source>
</evidence>
<dbReference type="Pfam" id="PF01596">
    <property type="entry name" value="Methyltransf_3"/>
    <property type="match status" value="1"/>
</dbReference>
<dbReference type="GO" id="GO:0008171">
    <property type="term" value="F:O-methyltransferase activity"/>
    <property type="evidence" value="ECO:0007669"/>
    <property type="project" value="InterPro"/>
</dbReference>
<protein>
    <submittedName>
        <fullName evidence="5">Family 3 O-methyltransferase</fullName>
    </submittedName>
</protein>
<gene>
    <name evidence="5" type="ORF">DM02DRAFT_734271</name>
</gene>
<dbReference type="GO" id="GO:0008757">
    <property type="term" value="F:S-adenosylmethionine-dependent methyltransferase activity"/>
    <property type="evidence" value="ECO:0007669"/>
    <property type="project" value="TreeGrafter"/>
</dbReference>
<evidence type="ECO:0000313" key="6">
    <source>
        <dbReference type="Proteomes" id="UP000244855"/>
    </source>
</evidence>
<dbReference type="InterPro" id="IPR029063">
    <property type="entry name" value="SAM-dependent_MTases_sf"/>
</dbReference>
<dbReference type="Proteomes" id="UP000244855">
    <property type="component" value="Unassembled WGS sequence"/>
</dbReference>
<dbReference type="InterPro" id="IPR050362">
    <property type="entry name" value="Cation-dep_OMT"/>
</dbReference>
<dbReference type="GO" id="GO:0032259">
    <property type="term" value="P:methylation"/>
    <property type="evidence" value="ECO:0007669"/>
    <property type="project" value="UniProtKB-KW"/>
</dbReference>
<proteinExistence type="inferred from homology"/>
<keyword evidence="1 5" id="KW-0489">Methyltransferase</keyword>
<evidence type="ECO:0000313" key="5">
    <source>
        <dbReference type="EMBL" id="PVH91172.1"/>
    </source>
</evidence>
<dbReference type="PANTHER" id="PTHR10509:SF14">
    <property type="entry name" value="CAFFEOYL-COA O-METHYLTRANSFERASE 3-RELATED"/>
    <property type="match status" value="1"/>
</dbReference>
<dbReference type="InterPro" id="IPR002935">
    <property type="entry name" value="SAM_O-MeTrfase"/>
</dbReference>
<accession>A0A2V1CZG9</accession>
<evidence type="ECO:0000256" key="4">
    <source>
        <dbReference type="ARBA" id="ARBA00023453"/>
    </source>
</evidence>
<dbReference type="SUPFAM" id="SSF53335">
    <property type="entry name" value="S-adenosyl-L-methionine-dependent methyltransferases"/>
    <property type="match status" value="1"/>
</dbReference>
<dbReference type="Gene3D" id="3.40.50.150">
    <property type="entry name" value="Vaccinia Virus protein VP39"/>
    <property type="match status" value="1"/>
</dbReference>
<dbReference type="EMBL" id="KZ805938">
    <property type="protein sequence ID" value="PVH91172.1"/>
    <property type="molecule type" value="Genomic_DNA"/>
</dbReference>